<dbReference type="Proteomes" id="UP000677054">
    <property type="component" value="Unassembled WGS sequence"/>
</dbReference>
<dbReference type="AlphaFoldDB" id="A0A7R9AG19"/>
<dbReference type="EMBL" id="LR905647">
    <property type="protein sequence ID" value="CAD7253573.1"/>
    <property type="molecule type" value="Genomic_DNA"/>
</dbReference>
<feature type="region of interest" description="Disordered" evidence="1">
    <location>
        <begin position="142"/>
        <end position="168"/>
    </location>
</feature>
<evidence type="ECO:0000313" key="3">
    <source>
        <dbReference type="Proteomes" id="UP000677054"/>
    </source>
</evidence>
<name>A0A7R9AG19_9CRUS</name>
<evidence type="ECO:0000313" key="2">
    <source>
        <dbReference type="EMBL" id="CAD7253573.1"/>
    </source>
</evidence>
<dbReference type="EMBL" id="CAJPEV010006130">
    <property type="protein sequence ID" value="CAG0903863.1"/>
    <property type="molecule type" value="Genomic_DNA"/>
</dbReference>
<reference evidence="2" key="1">
    <citation type="submission" date="2020-11" db="EMBL/GenBank/DDBJ databases">
        <authorList>
            <person name="Tran Van P."/>
        </authorList>
    </citation>
    <scope>NUCLEOTIDE SEQUENCE</scope>
</reference>
<organism evidence="2">
    <name type="scientific">Darwinula stevensoni</name>
    <dbReference type="NCBI Taxonomy" id="69355"/>
    <lineage>
        <taxon>Eukaryota</taxon>
        <taxon>Metazoa</taxon>
        <taxon>Ecdysozoa</taxon>
        <taxon>Arthropoda</taxon>
        <taxon>Crustacea</taxon>
        <taxon>Oligostraca</taxon>
        <taxon>Ostracoda</taxon>
        <taxon>Podocopa</taxon>
        <taxon>Podocopida</taxon>
        <taxon>Darwinulocopina</taxon>
        <taxon>Darwinuloidea</taxon>
        <taxon>Darwinulidae</taxon>
        <taxon>Darwinula</taxon>
    </lineage>
</organism>
<sequence length="191" mass="21901">MEEEEVWHWFSQQVTSESLKSFMGMRKPEEADEWTSFVKLRISRQAIQRGKDYPETGQEDPGDIEKCLLSLHAHQGRWKAKKKIPTSFCAGDIMHAAEVRESLRRHDLKTDVAILQGEDREGKEELPLLLKLVTLVDFKLESEKGGDDSQRSAERLPGFESETQIEAMNVGEETVENFDLEMSPDIPEDSH</sequence>
<evidence type="ECO:0000256" key="1">
    <source>
        <dbReference type="SAM" id="MobiDB-lite"/>
    </source>
</evidence>
<gene>
    <name evidence="2" type="ORF">DSTB1V02_LOCUS13321</name>
</gene>
<proteinExistence type="predicted"/>
<accession>A0A7R9AG19</accession>
<feature type="compositionally biased region" description="Basic and acidic residues" evidence="1">
    <location>
        <begin position="142"/>
        <end position="154"/>
    </location>
</feature>
<protein>
    <submittedName>
        <fullName evidence="2">Uncharacterized protein</fullName>
    </submittedName>
</protein>
<keyword evidence="3" id="KW-1185">Reference proteome</keyword>